<name>T1GQ68_MEGSC</name>
<reference evidence="1" key="2">
    <citation type="submission" date="2015-06" db="UniProtKB">
        <authorList>
            <consortium name="EnsemblMetazoa"/>
        </authorList>
    </citation>
    <scope>IDENTIFICATION</scope>
</reference>
<evidence type="ECO:0000313" key="2">
    <source>
        <dbReference type="Proteomes" id="UP000015102"/>
    </source>
</evidence>
<proteinExistence type="predicted"/>
<keyword evidence="2" id="KW-1185">Reference proteome</keyword>
<dbReference type="EnsemblMetazoa" id="MESCA005769-RA">
    <property type="protein sequence ID" value="MESCA005769-PA"/>
    <property type="gene ID" value="MESCA005769"/>
</dbReference>
<dbReference type="EMBL" id="CAQQ02051360">
    <property type="status" value="NOT_ANNOTATED_CDS"/>
    <property type="molecule type" value="Genomic_DNA"/>
</dbReference>
<protein>
    <submittedName>
        <fullName evidence="1">Uncharacterized protein</fullName>
    </submittedName>
</protein>
<organism evidence="1 2">
    <name type="scientific">Megaselia scalaris</name>
    <name type="common">Humpbacked fly</name>
    <name type="synonym">Phora scalaris</name>
    <dbReference type="NCBI Taxonomy" id="36166"/>
    <lineage>
        <taxon>Eukaryota</taxon>
        <taxon>Metazoa</taxon>
        <taxon>Ecdysozoa</taxon>
        <taxon>Arthropoda</taxon>
        <taxon>Hexapoda</taxon>
        <taxon>Insecta</taxon>
        <taxon>Pterygota</taxon>
        <taxon>Neoptera</taxon>
        <taxon>Endopterygota</taxon>
        <taxon>Diptera</taxon>
        <taxon>Brachycera</taxon>
        <taxon>Muscomorpha</taxon>
        <taxon>Platypezoidea</taxon>
        <taxon>Phoridae</taxon>
        <taxon>Megaseliini</taxon>
        <taxon>Megaselia</taxon>
    </lineage>
</organism>
<evidence type="ECO:0000313" key="1">
    <source>
        <dbReference type="EnsemblMetazoa" id="MESCA005769-PA"/>
    </source>
</evidence>
<dbReference type="HOGENOM" id="CLU_2362098_0_0_1"/>
<dbReference type="AlphaFoldDB" id="T1GQ68"/>
<accession>T1GQ68</accession>
<sequence>MIADELARKGSATPGDKSLNMLAMNKEAKLVLMLVTTNVILQGNKKFSRVSPGVLVDTLAVYPVVQQKYFPGFGLGSRTLENHPFHKSDDHEQNLS</sequence>
<reference evidence="2" key="1">
    <citation type="submission" date="2013-02" db="EMBL/GenBank/DDBJ databases">
        <authorList>
            <person name="Hughes D."/>
        </authorList>
    </citation>
    <scope>NUCLEOTIDE SEQUENCE</scope>
    <source>
        <strain>Durham</strain>
        <strain evidence="2">NC isolate 2 -- Noor lab</strain>
    </source>
</reference>
<dbReference type="Proteomes" id="UP000015102">
    <property type="component" value="Unassembled WGS sequence"/>
</dbReference>
<dbReference type="EMBL" id="CAQQ02051361">
    <property type="status" value="NOT_ANNOTATED_CDS"/>
    <property type="molecule type" value="Genomic_DNA"/>
</dbReference>